<evidence type="ECO:0000313" key="3">
    <source>
        <dbReference type="EMBL" id="GAD14171.1"/>
    </source>
</evidence>
<comment type="similarity">
    <text evidence="1">Belongs to the DprA/Smf family.</text>
</comment>
<accession>U2WTR9</accession>
<evidence type="ECO:0000256" key="1">
    <source>
        <dbReference type="ARBA" id="ARBA00006525"/>
    </source>
</evidence>
<dbReference type="InterPro" id="IPR003488">
    <property type="entry name" value="DprA"/>
</dbReference>
<feature type="domain" description="Smf/DprA SLOG" evidence="2">
    <location>
        <begin position="193"/>
        <end position="399"/>
    </location>
</feature>
<gene>
    <name evidence="3" type="ORF">GBL_2388</name>
</gene>
<dbReference type="AlphaFoldDB" id="U2WTR9"/>
<reference evidence="4" key="1">
    <citation type="journal article" date="2013" name="Genome">
        <title>Draft Genome Sequence of Geobacillus kaustophilus GBlys, a Lysogenic Strain with Bacteriophage phiOH2.</title>
        <authorList>
            <person name="Doi K."/>
            <person name="Mori K."/>
            <person name="Martono H."/>
            <person name="Nagayoshi Y."/>
            <person name="Fujino Y."/>
            <person name="Tashiro K."/>
            <person name="Kuhara S."/>
            <person name="Ohshima T."/>
        </authorList>
    </citation>
    <scope>NUCLEOTIDE SEQUENCE [LARGE SCALE GENOMIC DNA]</scope>
    <source>
        <strain evidence="4">GBlys</strain>
    </source>
</reference>
<comment type="caution">
    <text evidence="3">The sequence shown here is derived from an EMBL/GenBank/DDBJ whole genome shotgun (WGS) entry which is preliminary data.</text>
</comment>
<evidence type="ECO:0000259" key="2">
    <source>
        <dbReference type="Pfam" id="PF02481"/>
    </source>
</evidence>
<dbReference type="EMBL" id="BASG01000024">
    <property type="protein sequence ID" value="GAD14171.1"/>
    <property type="molecule type" value="Genomic_DNA"/>
</dbReference>
<dbReference type="GO" id="GO:0009294">
    <property type="term" value="P:DNA-mediated transformation"/>
    <property type="evidence" value="ECO:0007669"/>
    <property type="project" value="InterPro"/>
</dbReference>
<organism evidence="3 4">
    <name type="scientific">Geobacillus kaustophilus GBlys</name>
    <dbReference type="NCBI Taxonomy" id="1337888"/>
    <lineage>
        <taxon>Bacteria</taxon>
        <taxon>Bacillati</taxon>
        <taxon>Bacillota</taxon>
        <taxon>Bacilli</taxon>
        <taxon>Bacillales</taxon>
        <taxon>Anoxybacillaceae</taxon>
        <taxon>Geobacillus</taxon>
        <taxon>Geobacillus thermoleovorans group</taxon>
    </lineage>
</organism>
<protein>
    <submittedName>
        <fullName evidence="3">Smf</fullName>
    </submittedName>
</protein>
<dbReference type="Gene3D" id="3.40.50.450">
    <property type="match status" value="1"/>
</dbReference>
<name>U2WTR9_GEOKU</name>
<evidence type="ECO:0000313" key="4">
    <source>
        <dbReference type="Proteomes" id="UP000016424"/>
    </source>
</evidence>
<dbReference type="Proteomes" id="UP000016424">
    <property type="component" value="Unassembled WGS sequence"/>
</dbReference>
<dbReference type="PANTHER" id="PTHR43022:SF1">
    <property type="entry name" value="PROTEIN SMF"/>
    <property type="match status" value="1"/>
</dbReference>
<dbReference type="Pfam" id="PF02481">
    <property type="entry name" value="DNA_processg_A"/>
    <property type="match status" value="1"/>
</dbReference>
<dbReference type="PANTHER" id="PTHR43022">
    <property type="entry name" value="PROTEIN SMF"/>
    <property type="match status" value="1"/>
</dbReference>
<dbReference type="InterPro" id="IPR057666">
    <property type="entry name" value="DrpA_SLOG"/>
</dbReference>
<proteinExistence type="inferred from homology"/>
<sequence>MVVTLIIINLDDIIYNDGTGGRDKMIQFKNIDELKQFISKEVLLTHEATKYLGISSQRLHQLVQSGKLTPIKITRASSLFLKSELYERKFEIEKSYGHARSALSVNKEGGVNTVQTINDAVNYFTLLALFKGRYKKCDPIYHHLATQIDLTRPINEISKDMSLITGFDEKEILHESYQVQKGFEKLKDDDYIIKIGTELYPQLLAQTEQAPVFLFMRGNLNLLKFNTISIVGTRNPSEQGKKRAQILAERLGLNRIVVASGLARGIDTAAHTGALNRKNPTIAVIGTPLTMVYPKENEMLQRSIEENGLVISQFAPSMSVQRWNFPMRNAVMSGISLATVIIEAGETSGSLIQADYALKQGRIVFIPQSAIDNDDLKWPKKYIQRKGAYKFSTIDELLSILATHHKEIFTVVNESKEEPAHLSEGKIGYVHKEQ</sequence>
<dbReference type="SUPFAM" id="SSF102405">
    <property type="entry name" value="MCP/YpsA-like"/>
    <property type="match status" value="1"/>
</dbReference>